<dbReference type="Gene3D" id="1.25.40.10">
    <property type="entry name" value="Tetratricopeptide repeat domain"/>
    <property type="match status" value="1"/>
</dbReference>
<dbReference type="KEGG" id="salj:SMD11_2927"/>
<sequence>MGATYVVAVGRNGGLFLHYVLDSPPGNVGSCTPALAFGEPGAAPPEAGVAGVIRTEREFAVFVVDGEGRLQATLWDHALPATARRVALTPAGFAPPGAAVAAGVRAGGRREVFVVSTEGTLHVVSEDGDSSWSRPVPLTTARFAPAGAALTAGRQANDRLDLFLVGNDEILHMLSESGDSSWSRPLPLTAARFAPGGAALAAERQKNDQLDLFVVGNNGALHTLRQATDSSWARPVPLTPTRFAPPGAGVAGVTQSAQPDFRQLDAFVVGNDGVLYAVREQGNGSWAAPAKISGTGFTPGAPLSTVPYDNGYASVFVPRADKRLCEFRVLEKSGGWTGPRVLSAPGTVVPTAHTAVVHYSAEQKGDGPAPGFGALISIASTFFFRGSSNVGAQLALDAVTALRPLTVDQPFLRRQLAQWDASPTTAFLTAVGRWDEAVATADESIGLYRTLVKENPGDEELAFRLSWASIDISLHLWGKPELQPKALDLTLKAIENLRTLTTRNPTYRRQLAQWTASPATAFLTAAGRWDEADAMADESITLYRTLTKENPDDDELAYGLSWASIDISLHLWGKPELQPKALDLTLKAIENLRTLTTKNPTYRRQLAQWTASPATAFLTAAGRWDEANTMADESITLYRTLTKENPDDDELAYLLSQSFIDISLHLWGKPELQAKARDLAVEAIDKLRPLATRTPSYRPQLADWIMSPTADFLVALGEKGRAIALVEEAVDLYTQLNAADPGTYGPKLAAAKKKLADLRG</sequence>
<dbReference type="Gene3D" id="2.120.10.70">
    <property type="entry name" value="Fucose-specific lectin"/>
    <property type="match status" value="1"/>
</dbReference>
<dbReference type="SUPFAM" id="SSF89372">
    <property type="entry name" value="Fucose-specific lectin"/>
    <property type="match status" value="2"/>
</dbReference>
<dbReference type="EMBL" id="CP021744">
    <property type="protein sequence ID" value="ARZ68574.1"/>
    <property type="molecule type" value="Genomic_DNA"/>
</dbReference>
<dbReference type="Proteomes" id="UP000195755">
    <property type="component" value="Chromosome"/>
</dbReference>
<evidence type="ECO:0000313" key="2">
    <source>
        <dbReference type="Proteomes" id="UP000195755"/>
    </source>
</evidence>
<protein>
    <submittedName>
        <fullName evidence="1">Uncharacterized protein</fullName>
    </submittedName>
</protein>
<dbReference type="AlphaFoldDB" id="A0A1Z2L2S3"/>
<proteinExistence type="predicted"/>
<name>A0A1Z2L2S3_9ACTN</name>
<organism evidence="1 2">
    <name type="scientific">Streptomyces albireticuli</name>
    <dbReference type="NCBI Taxonomy" id="1940"/>
    <lineage>
        <taxon>Bacteria</taxon>
        <taxon>Bacillati</taxon>
        <taxon>Actinomycetota</taxon>
        <taxon>Actinomycetes</taxon>
        <taxon>Kitasatosporales</taxon>
        <taxon>Streptomycetaceae</taxon>
        <taxon>Streptomyces</taxon>
    </lineage>
</organism>
<reference evidence="1 2" key="1">
    <citation type="submission" date="2017-06" db="EMBL/GenBank/DDBJ databases">
        <title>Streptomyces albireticuli Genome sequencing and assembly.</title>
        <authorList>
            <person name="Wang Y."/>
            <person name="Du B."/>
            <person name="Ding Y."/>
            <person name="Liu H."/>
            <person name="Hou Q."/>
            <person name="Liu K."/>
            <person name="Yao L."/>
            <person name="Wang C."/>
        </authorList>
    </citation>
    <scope>NUCLEOTIDE SEQUENCE [LARGE SCALE GENOMIC DNA]</scope>
    <source>
        <strain evidence="1 2">MDJK11</strain>
    </source>
</reference>
<gene>
    <name evidence="1" type="ORF">SMD11_2927</name>
</gene>
<evidence type="ECO:0000313" key="1">
    <source>
        <dbReference type="EMBL" id="ARZ68574.1"/>
    </source>
</evidence>
<dbReference type="InterPro" id="IPR011990">
    <property type="entry name" value="TPR-like_helical_dom_sf"/>
</dbReference>
<accession>A0A1Z2L2S3</accession>